<reference evidence="1" key="2">
    <citation type="submission" date="2020-07" db="EMBL/GenBank/DDBJ databases">
        <authorList>
            <person name="Vera ALvarez R."/>
            <person name="Arias-Moreno D.M."/>
            <person name="Jimenez-Jacinto V."/>
            <person name="Jimenez-Bremont J.F."/>
            <person name="Swaminathan K."/>
            <person name="Moose S.P."/>
            <person name="Guerrero-Gonzalez M.L."/>
            <person name="Marino-Ramirez L."/>
            <person name="Landsman D."/>
            <person name="Rodriguez-Kessler M."/>
            <person name="Delgado-Sanchez P."/>
        </authorList>
    </citation>
    <scope>NUCLEOTIDE SEQUENCE</scope>
    <source>
        <tissue evidence="1">Cladode</tissue>
    </source>
</reference>
<name>A0A7C9D575_OPUST</name>
<accession>A0A7C9D575</accession>
<protein>
    <submittedName>
        <fullName evidence="1">Uncharacterized protein</fullName>
    </submittedName>
</protein>
<dbReference type="EMBL" id="GISG01091388">
    <property type="protein sequence ID" value="MBA4634519.1"/>
    <property type="molecule type" value="Transcribed_RNA"/>
</dbReference>
<dbReference type="EMBL" id="GISG01091389">
    <property type="protein sequence ID" value="MBA4634520.1"/>
    <property type="molecule type" value="Transcribed_RNA"/>
</dbReference>
<sequence length="103" mass="11834">MCCWPQDVQFSHQQPQLCLFSIFSQMHLAFLHRRIFSYCLHYPHPCFHHLPSQSLKANHHPSPSVPPLNLPASPTEFLSGLSSSQHLGHHQLVSQLQHPQILN</sequence>
<proteinExistence type="predicted"/>
<reference evidence="1" key="1">
    <citation type="journal article" date="2013" name="J. Plant Res.">
        <title>Effect of fungi and light on seed germination of three Opuntia species from semiarid lands of central Mexico.</title>
        <authorList>
            <person name="Delgado-Sanchez P."/>
            <person name="Jimenez-Bremont J.F."/>
            <person name="Guerrero-Gonzalez Mde L."/>
            <person name="Flores J."/>
        </authorList>
    </citation>
    <scope>NUCLEOTIDE SEQUENCE</scope>
    <source>
        <tissue evidence="1">Cladode</tissue>
    </source>
</reference>
<dbReference type="EMBL" id="GISG01091390">
    <property type="protein sequence ID" value="MBA4634521.1"/>
    <property type="molecule type" value="Transcribed_RNA"/>
</dbReference>
<dbReference type="AlphaFoldDB" id="A0A7C9D575"/>
<organism evidence="1">
    <name type="scientific">Opuntia streptacantha</name>
    <name type="common">Prickly pear cactus</name>
    <name type="synonym">Opuntia cardona</name>
    <dbReference type="NCBI Taxonomy" id="393608"/>
    <lineage>
        <taxon>Eukaryota</taxon>
        <taxon>Viridiplantae</taxon>
        <taxon>Streptophyta</taxon>
        <taxon>Embryophyta</taxon>
        <taxon>Tracheophyta</taxon>
        <taxon>Spermatophyta</taxon>
        <taxon>Magnoliopsida</taxon>
        <taxon>eudicotyledons</taxon>
        <taxon>Gunneridae</taxon>
        <taxon>Pentapetalae</taxon>
        <taxon>Caryophyllales</taxon>
        <taxon>Cactineae</taxon>
        <taxon>Cactaceae</taxon>
        <taxon>Opuntioideae</taxon>
        <taxon>Opuntia</taxon>
    </lineage>
</organism>
<evidence type="ECO:0000313" key="1">
    <source>
        <dbReference type="EMBL" id="MBA4634520.1"/>
    </source>
</evidence>